<dbReference type="EMBL" id="CM018035">
    <property type="protein sequence ID" value="KAA8542806.1"/>
    <property type="molecule type" value="Genomic_DNA"/>
</dbReference>
<dbReference type="PANTHER" id="PTHR47481:SF2">
    <property type="entry name" value="RETROTRANSPOSON GAG DOMAIN-CONTAINING PROTEIN"/>
    <property type="match status" value="1"/>
</dbReference>
<organism evidence="1 2">
    <name type="scientific">Nyssa sinensis</name>
    <dbReference type="NCBI Taxonomy" id="561372"/>
    <lineage>
        <taxon>Eukaryota</taxon>
        <taxon>Viridiplantae</taxon>
        <taxon>Streptophyta</taxon>
        <taxon>Embryophyta</taxon>
        <taxon>Tracheophyta</taxon>
        <taxon>Spermatophyta</taxon>
        <taxon>Magnoliopsida</taxon>
        <taxon>eudicotyledons</taxon>
        <taxon>Gunneridae</taxon>
        <taxon>Pentapetalae</taxon>
        <taxon>asterids</taxon>
        <taxon>Cornales</taxon>
        <taxon>Nyssaceae</taxon>
        <taxon>Nyssa</taxon>
    </lineage>
</organism>
<dbReference type="AlphaFoldDB" id="A0A5J5BJG4"/>
<keyword evidence="2" id="KW-1185">Reference proteome</keyword>
<evidence type="ECO:0000313" key="1">
    <source>
        <dbReference type="EMBL" id="KAA8542806.1"/>
    </source>
</evidence>
<name>A0A5J5BJG4_9ASTE</name>
<dbReference type="PANTHER" id="PTHR47481">
    <property type="match status" value="1"/>
</dbReference>
<sequence>MASSSSEISNNSTDPSTTVPSLSNLPFTISFKLKSSNYPVWKAQALPYFRGQGVFGYLDGTILTPPQEIDALHLSTGAIIKILNPQYNLWLHQDSLILATINVSLTEDDLTQVMSYPTSREVWLALERTFSSISHAKAIQIHTQLANARKCALFVNAYFLSIKRMANELALAGQLLKANDIITYVLAGLGQEYDSLASTITSRSDLVTLEELYSLLLICTYVQFVAPSPLHMASISSPQIDLHLALGSPARDTTLP</sequence>
<reference evidence="1 2" key="1">
    <citation type="submission" date="2019-09" db="EMBL/GenBank/DDBJ databases">
        <title>A chromosome-level genome assembly of the Chinese tupelo Nyssa sinensis.</title>
        <authorList>
            <person name="Yang X."/>
            <person name="Kang M."/>
            <person name="Yang Y."/>
            <person name="Xiong H."/>
            <person name="Wang M."/>
            <person name="Zhang Z."/>
            <person name="Wang Z."/>
            <person name="Wu H."/>
            <person name="Ma T."/>
            <person name="Liu J."/>
            <person name="Xi Z."/>
        </authorList>
    </citation>
    <scope>NUCLEOTIDE SEQUENCE [LARGE SCALE GENOMIC DNA]</scope>
    <source>
        <strain evidence="1">J267</strain>
        <tissue evidence="1">Leaf</tissue>
    </source>
</reference>
<dbReference type="OrthoDB" id="1845088at2759"/>
<evidence type="ECO:0008006" key="3">
    <source>
        <dbReference type="Google" id="ProtNLM"/>
    </source>
</evidence>
<accession>A0A5J5BJG4</accession>
<dbReference type="Proteomes" id="UP000325577">
    <property type="component" value="Linkage Group LG12"/>
</dbReference>
<dbReference type="Pfam" id="PF14223">
    <property type="entry name" value="Retrotran_gag_2"/>
    <property type="match status" value="1"/>
</dbReference>
<gene>
    <name evidence="1" type="ORF">F0562_023958</name>
</gene>
<evidence type="ECO:0000313" key="2">
    <source>
        <dbReference type="Proteomes" id="UP000325577"/>
    </source>
</evidence>
<proteinExistence type="predicted"/>
<protein>
    <recommendedName>
        <fullName evidence="3">Retrotransposon Copia-like N-terminal domain-containing protein</fullName>
    </recommendedName>
</protein>